<dbReference type="EMBL" id="BGPR01003841">
    <property type="protein sequence ID" value="GBM93039.1"/>
    <property type="molecule type" value="Genomic_DNA"/>
</dbReference>
<accession>A0A4Y2JU65</accession>
<evidence type="ECO:0000313" key="1">
    <source>
        <dbReference type="EMBL" id="GBM93039.1"/>
    </source>
</evidence>
<sequence>MTAAFEEESSVTNMECRFPAMLVLWLGREFYRGKYRMTGNGQTWTPDLGDKSKIPENANRRMVCNEIARTAAFEEESSVTNMECRFSAMLVLWLERVLKGRRDTCRMYWMIPCDVTTSRTRVYKRRQLKGGTSSECEERLQSFVCSASWKDGELSAIESAVTVVISDLLTVRVPKSESDVAVIIITNKLL</sequence>
<dbReference type="Proteomes" id="UP000499080">
    <property type="component" value="Unassembled WGS sequence"/>
</dbReference>
<protein>
    <submittedName>
        <fullName evidence="1">Uncharacterized protein</fullName>
    </submittedName>
</protein>
<organism evidence="1 2">
    <name type="scientific">Araneus ventricosus</name>
    <name type="common">Orbweaver spider</name>
    <name type="synonym">Epeira ventricosa</name>
    <dbReference type="NCBI Taxonomy" id="182803"/>
    <lineage>
        <taxon>Eukaryota</taxon>
        <taxon>Metazoa</taxon>
        <taxon>Ecdysozoa</taxon>
        <taxon>Arthropoda</taxon>
        <taxon>Chelicerata</taxon>
        <taxon>Arachnida</taxon>
        <taxon>Araneae</taxon>
        <taxon>Araneomorphae</taxon>
        <taxon>Entelegynae</taxon>
        <taxon>Araneoidea</taxon>
        <taxon>Araneidae</taxon>
        <taxon>Araneus</taxon>
    </lineage>
</organism>
<name>A0A4Y2JU65_ARAVE</name>
<dbReference type="OrthoDB" id="5326588at2759"/>
<keyword evidence="2" id="KW-1185">Reference proteome</keyword>
<gene>
    <name evidence="1" type="ORF">AVEN_81085_1</name>
</gene>
<proteinExistence type="predicted"/>
<evidence type="ECO:0000313" key="2">
    <source>
        <dbReference type="Proteomes" id="UP000499080"/>
    </source>
</evidence>
<reference evidence="1 2" key="1">
    <citation type="journal article" date="2019" name="Sci. Rep.">
        <title>Orb-weaving spider Araneus ventricosus genome elucidates the spidroin gene catalogue.</title>
        <authorList>
            <person name="Kono N."/>
            <person name="Nakamura H."/>
            <person name="Ohtoshi R."/>
            <person name="Moran D.A.P."/>
            <person name="Shinohara A."/>
            <person name="Yoshida Y."/>
            <person name="Fujiwara M."/>
            <person name="Mori M."/>
            <person name="Tomita M."/>
            <person name="Arakawa K."/>
        </authorList>
    </citation>
    <scope>NUCLEOTIDE SEQUENCE [LARGE SCALE GENOMIC DNA]</scope>
</reference>
<comment type="caution">
    <text evidence="1">The sequence shown here is derived from an EMBL/GenBank/DDBJ whole genome shotgun (WGS) entry which is preliminary data.</text>
</comment>
<dbReference type="AlphaFoldDB" id="A0A4Y2JU65"/>